<feature type="domain" description="Pyrroline-5-carboxylate reductase dimerisation" evidence="11">
    <location>
        <begin position="163"/>
        <end position="263"/>
    </location>
</feature>
<dbReference type="PANTHER" id="PTHR11645:SF49">
    <property type="entry name" value="PYRROLINE-5-CARBOXYLATE REDUCTASE 1"/>
    <property type="match status" value="1"/>
</dbReference>
<proteinExistence type="inferred from homology"/>
<evidence type="ECO:0000256" key="4">
    <source>
        <dbReference type="ARBA" id="ARBA00023002"/>
    </source>
</evidence>
<dbReference type="SUPFAM" id="SSF48179">
    <property type="entry name" value="6-phosphogluconate dehydrogenase C-terminal domain-like"/>
    <property type="match status" value="1"/>
</dbReference>
<comment type="pathway">
    <text evidence="6 9">Amino-acid biosynthesis; L-proline biosynthesis; L-proline from L-glutamate 5-semialdehyde: step 1/1.</text>
</comment>
<feature type="domain" description="Pyrroline-5-carboxylate reductase catalytic N-terminal" evidence="10">
    <location>
        <begin position="5"/>
        <end position="100"/>
    </location>
</feature>
<dbReference type="GeneID" id="93642323"/>
<dbReference type="Gene3D" id="1.10.3730.10">
    <property type="entry name" value="ProC C-terminal domain-like"/>
    <property type="match status" value="1"/>
</dbReference>
<dbReference type="PIRSF" id="PIRSF000193">
    <property type="entry name" value="Pyrrol-5-carb_rd"/>
    <property type="match status" value="1"/>
</dbReference>
<comment type="catalytic activity">
    <reaction evidence="6 9">
        <text>L-proline + NADP(+) = (S)-1-pyrroline-5-carboxylate + NADPH + 2 H(+)</text>
        <dbReference type="Rhea" id="RHEA:14109"/>
        <dbReference type="ChEBI" id="CHEBI:15378"/>
        <dbReference type="ChEBI" id="CHEBI:17388"/>
        <dbReference type="ChEBI" id="CHEBI:57783"/>
        <dbReference type="ChEBI" id="CHEBI:58349"/>
        <dbReference type="ChEBI" id="CHEBI:60039"/>
        <dbReference type="EC" id="1.5.1.2"/>
    </reaction>
</comment>
<dbReference type="PROSITE" id="PS00521">
    <property type="entry name" value="P5CR"/>
    <property type="match status" value="1"/>
</dbReference>
<dbReference type="SUPFAM" id="SSF51735">
    <property type="entry name" value="NAD(P)-binding Rossmann-fold domains"/>
    <property type="match status" value="1"/>
</dbReference>
<dbReference type="Proteomes" id="UP000031829">
    <property type="component" value="Chromosome"/>
</dbReference>
<dbReference type="KEGG" id="bmeg:BG04_4313"/>
<comment type="similarity">
    <text evidence="1 6 9">Belongs to the pyrroline-5-carboxylate reductase family.</text>
</comment>
<evidence type="ECO:0000256" key="2">
    <source>
        <dbReference type="ARBA" id="ARBA00022650"/>
    </source>
</evidence>
<keyword evidence="3 6" id="KW-0521">NADP</keyword>
<dbReference type="InterPro" id="IPR036291">
    <property type="entry name" value="NAD(P)-bd_dom_sf"/>
</dbReference>
<dbReference type="InterPro" id="IPR053790">
    <property type="entry name" value="P5CR-like_CS"/>
</dbReference>
<comment type="function">
    <text evidence="5 6">Catalyzes the reduction of 1-pyrroline-5-carboxylate (PCA) to L-proline.</text>
</comment>
<keyword evidence="4 6" id="KW-0560">Oxidoreductase</keyword>
<dbReference type="InterPro" id="IPR008927">
    <property type="entry name" value="6-PGluconate_DH-like_C_sf"/>
</dbReference>
<dbReference type="HAMAP" id="MF_01925">
    <property type="entry name" value="P5C_reductase"/>
    <property type="match status" value="1"/>
</dbReference>
<dbReference type="UniPathway" id="UPA00098">
    <property type="reaction ID" value="UER00361"/>
</dbReference>
<evidence type="ECO:0000256" key="9">
    <source>
        <dbReference type="RuleBase" id="RU003903"/>
    </source>
</evidence>
<dbReference type="GO" id="GO:0004735">
    <property type="term" value="F:pyrroline-5-carboxylate reductase activity"/>
    <property type="evidence" value="ECO:0007669"/>
    <property type="project" value="UniProtKB-UniRule"/>
</dbReference>
<dbReference type="GO" id="GO:0005737">
    <property type="term" value="C:cytoplasm"/>
    <property type="evidence" value="ECO:0007669"/>
    <property type="project" value="UniProtKB-SubCell"/>
</dbReference>
<evidence type="ECO:0000256" key="1">
    <source>
        <dbReference type="ARBA" id="ARBA00005525"/>
    </source>
</evidence>
<dbReference type="EMBL" id="CP009920">
    <property type="protein sequence ID" value="AJI25359.1"/>
    <property type="molecule type" value="Genomic_DNA"/>
</dbReference>
<reference evidence="12 13" key="1">
    <citation type="journal article" date="2015" name="Genome Announc.">
        <title>Complete genome sequences for 35 biothreat assay-relevant bacillus species.</title>
        <authorList>
            <person name="Johnson S.L."/>
            <person name="Daligault H.E."/>
            <person name="Davenport K.W."/>
            <person name="Jaissle J."/>
            <person name="Frey K.G."/>
            <person name="Ladner J.T."/>
            <person name="Broomall S.M."/>
            <person name="Bishop-Lilly K.A."/>
            <person name="Bruce D.C."/>
            <person name="Gibbons H.S."/>
            <person name="Coyne S.R."/>
            <person name="Lo C.C."/>
            <person name="Meincke L."/>
            <person name="Munk A.C."/>
            <person name="Koroleva G.I."/>
            <person name="Rosenzweig C.N."/>
            <person name="Palacios G.F."/>
            <person name="Redden C.L."/>
            <person name="Minogue T.D."/>
            <person name="Chain P.S."/>
        </authorList>
    </citation>
    <scope>NUCLEOTIDE SEQUENCE [LARGE SCALE GENOMIC DNA]</scope>
    <source>
        <strain evidence="13">ATCC 14581 / DSM 32 / JCM 2506 / NBRC 15308 / NCIMB 9376 / NCTC 10342 / NRRL B-14308 / VKM B-512</strain>
    </source>
</reference>
<sequence>MKKQRILFIGAGRMAEAVAAGLVTSSADSIEAVVMSNNGDIERLQRVETTYGVHTTQNWCQEVDNSDVIILAMPPEAHPSVLKELSTHLNQQFVVTLAAGIGPSYLESHLPQDTPVAWIMPNTAAMIRQSMSLYTLGTSATKEHKEVLQMILKGIGKAHECSEKEVHELTAVTGSAPAFLYYFAESLIDATTAYGVDEKTAKDLVIQMMYGSVQMLHETKDPASLREQVTTPGGATAEGLKVMKEQDFSLIIKQAIEATNKKAMGGS</sequence>
<dbReference type="Pfam" id="PF03807">
    <property type="entry name" value="F420_oxidored"/>
    <property type="match status" value="1"/>
</dbReference>
<dbReference type="FunFam" id="1.10.3730.10:FF:000001">
    <property type="entry name" value="Pyrroline-5-carboxylate reductase"/>
    <property type="match status" value="1"/>
</dbReference>
<keyword evidence="6 9" id="KW-0028">Amino-acid biosynthesis</keyword>
<comment type="subcellular location">
    <subcellularLocation>
        <location evidence="6">Cytoplasm</location>
    </subcellularLocation>
</comment>
<dbReference type="AlphaFoldDB" id="A0A0B6AZK1"/>
<dbReference type="PANTHER" id="PTHR11645">
    <property type="entry name" value="PYRROLINE-5-CARBOXYLATE REDUCTASE"/>
    <property type="match status" value="1"/>
</dbReference>
<protein>
    <recommendedName>
        <fullName evidence="6 7">Pyrroline-5-carboxylate reductase</fullName>
        <shortName evidence="6">P5C reductase</shortName>
        <shortName evidence="6">P5CR</shortName>
        <ecNumber evidence="6 7">1.5.1.2</ecNumber>
    </recommendedName>
    <alternativeName>
        <fullName evidence="6">PCA reductase</fullName>
    </alternativeName>
</protein>
<evidence type="ECO:0000256" key="8">
    <source>
        <dbReference type="PIRSR" id="PIRSR000193-1"/>
    </source>
</evidence>
<evidence type="ECO:0000313" key="12">
    <source>
        <dbReference type="EMBL" id="AJI25359.1"/>
    </source>
</evidence>
<dbReference type="GO" id="GO:0055129">
    <property type="term" value="P:L-proline biosynthetic process"/>
    <property type="evidence" value="ECO:0007669"/>
    <property type="project" value="UniProtKB-UniRule"/>
</dbReference>
<evidence type="ECO:0000313" key="13">
    <source>
        <dbReference type="Proteomes" id="UP000031829"/>
    </source>
</evidence>
<dbReference type="InterPro" id="IPR028939">
    <property type="entry name" value="P5C_Rdtase_cat_N"/>
</dbReference>
<feature type="binding site" evidence="8">
    <location>
        <begin position="9"/>
        <end position="14"/>
    </location>
    <ligand>
        <name>NADP(+)</name>
        <dbReference type="ChEBI" id="CHEBI:58349"/>
    </ligand>
</feature>
<dbReference type="Pfam" id="PF14748">
    <property type="entry name" value="P5CR_dimer"/>
    <property type="match status" value="1"/>
</dbReference>
<evidence type="ECO:0000259" key="11">
    <source>
        <dbReference type="Pfam" id="PF14748"/>
    </source>
</evidence>
<keyword evidence="6" id="KW-0963">Cytoplasm</keyword>
<evidence type="ECO:0000259" key="10">
    <source>
        <dbReference type="Pfam" id="PF03807"/>
    </source>
</evidence>
<keyword evidence="2 6" id="KW-0641">Proline biosynthesis</keyword>
<dbReference type="NCBIfam" id="TIGR00112">
    <property type="entry name" value="proC"/>
    <property type="match status" value="1"/>
</dbReference>
<organism evidence="12 13">
    <name type="scientific">Priestia megaterium (strain ATCC 14581 / DSM 32 / CCUG 1817 / JCM 2506 / NBRC 15308 / NCIMB 9376 / NCTC 10342 / NRRL B-14308 / VKM B-512 / Ford 19)</name>
    <name type="common">Bacillus megaterium</name>
    <dbReference type="NCBI Taxonomy" id="1348623"/>
    <lineage>
        <taxon>Bacteria</taxon>
        <taxon>Bacillati</taxon>
        <taxon>Bacillota</taxon>
        <taxon>Bacilli</taxon>
        <taxon>Bacillales</taxon>
        <taxon>Bacillaceae</taxon>
        <taxon>Priestia</taxon>
    </lineage>
</organism>
<dbReference type="Gene3D" id="3.40.50.720">
    <property type="entry name" value="NAD(P)-binding Rossmann-like Domain"/>
    <property type="match status" value="1"/>
</dbReference>
<gene>
    <name evidence="6 12" type="primary">proC</name>
    <name evidence="12" type="ORF">BG04_4313</name>
</gene>
<feature type="binding site" evidence="8">
    <location>
        <begin position="72"/>
        <end position="75"/>
    </location>
    <ligand>
        <name>NADP(+)</name>
        <dbReference type="ChEBI" id="CHEBI:58349"/>
    </ligand>
</feature>
<dbReference type="RefSeq" id="WP_034652707.1">
    <property type="nucleotide sequence ID" value="NZ_BCVB01000005.1"/>
</dbReference>
<name>A0A0B6AZK1_PRIM2</name>
<dbReference type="EC" id="1.5.1.2" evidence="6 7"/>
<accession>A0A0B6AZK1</accession>
<dbReference type="HOGENOM" id="CLU_042344_0_1_9"/>
<dbReference type="InterPro" id="IPR029036">
    <property type="entry name" value="P5CR_dimer"/>
</dbReference>
<evidence type="ECO:0000256" key="5">
    <source>
        <dbReference type="ARBA" id="ARBA00058118"/>
    </source>
</evidence>
<evidence type="ECO:0000256" key="7">
    <source>
        <dbReference type="NCBIfam" id="TIGR00112"/>
    </source>
</evidence>
<comment type="catalytic activity">
    <reaction evidence="6">
        <text>L-proline + NAD(+) = (S)-1-pyrroline-5-carboxylate + NADH + 2 H(+)</text>
        <dbReference type="Rhea" id="RHEA:14105"/>
        <dbReference type="ChEBI" id="CHEBI:15378"/>
        <dbReference type="ChEBI" id="CHEBI:17388"/>
        <dbReference type="ChEBI" id="CHEBI:57540"/>
        <dbReference type="ChEBI" id="CHEBI:57945"/>
        <dbReference type="ChEBI" id="CHEBI:60039"/>
        <dbReference type="EC" id="1.5.1.2"/>
    </reaction>
</comment>
<evidence type="ECO:0000256" key="3">
    <source>
        <dbReference type="ARBA" id="ARBA00022857"/>
    </source>
</evidence>
<evidence type="ECO:0000256" key="6">
    <source>
        <dbReference type="HAMAP-Rule" id="MF_01925"/>
    </source>
</evidence>
<dbReference type="InterPro" id="IPR000304">
    <property type="entry name" value="Pyrroline-COOH_reductase"/>
</dbReference>